<gene>
    <name evidence="1" type="ORF">NUW58_g1814</name>
</gene>
<accession>A0ACC1PL23</accession>
<name>A0ACC1PL23_9PEZI</name>
<organism evidence="1 2">
    <name type="scientific">Xylaria curta</name>
    <dbReference type="NCBI Taxonomy" id="42375"/>
    <lineage>
        <taxon>Eukaryota</taxon>
        <taxon>Fungi</taxon>
        <taxon>Dikarya</taxon>
        <taxon>Ascomycota</taxon>
        <taxon>Pezizomycotina</taxon>
        <taxon>Sordariomycetes</taxon>
        <taxon>Xylariomycetidae</taxon>
        <taxon>Xylariales</taxon>
        <taxon>Xylariaceae</taxon>
        <taxon>Xylaria</taxon>
    </lineage>
</organism>
<reference evidence="1" key="1">
    <citation type="submission" date="2022-10" db="EMBL/GenBank/DDBJ databases">
        <title>Genome Sequence of Xylaria curta.</title>
        <authorList>
            <person name="Buettner E."/>
        </authorList>
    </citation>
    <scope>NUCLEOTIDE SEQUENCE</scope>
    <source>
        <strain evidence="1">Babe10</strain>
    </source>
</reference>
<protein>
    <submittedName>
        <fullName evidence="1">Uncharacterized protein</fullName>
    </submittedName>
</protein>
<keyword evidence="2" id="KW-1185">Reference proteome</keyword>
<sequence length="681" mass="73995">METVVSTFPPPVPSQTIGDPDSDGHGTTITLGFLSPLLVSFQPTDDSGGALINTGIESPSRYTISMPMGASTVANSYSINLVLILTNTLSLLVATSTMPQNLALSLLLTTLTDDAGRPTATQVLAIMATPSLSFTTLINTADQPTATQLLTIMPTPSISEETTSTSQSSLIATIESNPTPSGIHTVVYHISQKEYFVGMFLPTIVASIIAICVRILSTNATIFQPWHALTHDRGASGRDSLCLQTGGWQSVVTSIQSLWRGQVVIFFTSLLLLFSVVLIPVSAEAVILDLRRDGCERGATTAKNCAWVLSTSAPASKAAIPLLVLMSIIILALLFFLGRWRLGVHTNPWGICTLASLSLDEEIRQLVAVVEELPRGRDRRFLEALRFKLGHFQHINGEREYGLIALDDLDGTESRSPQKTKVTVALENKSHNQQLSNTQHGIPFFFLSCFGRLMLLGFVCGVLILILYYSQTGGDTAFERFLDEDSFGVRFLFTSFGVVTSFFWDSFYSSITVATQYQLLATQPQSATRSILLAPPTNAFSGFWYAARTRSGFLATAGLASVLSEFLGIFLSNVSFQVTQTFLVSQISIWTSVGILSFMVLVIVISFYVKWPHMPADPSTIAGAIYYIHNSSMPGRFEGLGTLNRKERDQKVTELALLYELGTIKSVLGAPTVSVDICNKG</sequence>
<proteinExistence type="predicted"/>
<dbReference type="EMBL" id="JAPDGR010000212">
    <property type="protein sequence ID" value="KAJ2993519.1"/>
    <property type="molecule type" value="Genomic_DNA"/>
</dbReference>
<comment type="caution">
    <text evidence="1">The sequence shown here is derived from an EMBL/GenBank/DDBJ whole genome shotgun (WGS) entry which is preliminary data.</text>
</comment>
<dbReference type="Proteomes" id="UP001143856">
    <property type="component" value="Unassembled WGS sequence"/>
</dbReference>
<evidence type="ECO:0000313" key="2">
    <source>
        <dbReference type="Proteomes" id="UP001143856"/>
    </source>
</evidence>
<evidence type="ECO:0000313" key="1">
    <source>
        <dbReference type="EMBL" id="KAJ2993519.1"/>
    </source>
</evidence>